<feature type="transmembrane region" description="Helical" evidence="7">
    <location>
        <begin position="300"/>
        <end position="325"/>
    </location>
</feature>
<feature type="transmembrane region" description="Helical" evidence="7">
    <location>
        <begin position="331"/>
        <end position="350"/>
    </location>
</feature>
<feature type="transmembrane region" description="Helical" evidence="7">
    <location>
        <begin position="210"/>
        <end position="230"/>
    </location>
</feature>
<comment type="caution">
    <text evidence="8">The sequence shown here is derived from an EMBL/GenBank/DDBJ whole genome shotgun (WGS) entry which is preliminary data.</text>
</comment>
<organism evidence="8 9">
    <name type="scientific">Paenibacillus pini JCM 16418</name>
    <dbReference type="NCBI Taxonomy" id="1236976"/>
    <lineage>
        <taxon>Bacteria</taxon>
        <taxon>Bacillati</taxon>
        <taxon>Bacillota</taxon>
        <taxon>Bacilli</taxon>
        <taxon>Bacillales</taxon>
        <taxon>Paenibacillaceae</taxon>
        <taxon>Paenibacillus</taxon>
    </lineage>
</organism>
<feature type="transmembrane region" description="Helical" evidence="7">
    <location>
        <begin position="426"/>
        <end position="444"/>
    </location>
</feature>
<gene>
    <name evidence="8" type="ORF">JCM16418_757</name>
</gene>
<dbReference type="PANTHER" id="PTHR43337:SF2">
    <property type="entry name" value="XANTHINE_URACIL PERMEASE"/>
    <property type="match status" value="1"/>
</dbReference>
<feature type="transmembrane region" description="Helical" evidence="7">
    <location>
        <begin position="151"/>
        <end position="171"/>
    </location>
</feature>
<keyword evidence="9" id="KW-1185">Reference proteome</keyword>
<dbReference type="GO" id="GO:0005345">
    <property type="term" value="F:purine nucleobase transmembrane transporter activity"/>
    <property type="evidence" value="ECO:0007669"/>
    <property type="project" value="TreeGrafter"/>
</dbReference>
<evidence type="ECO:0000256" key="2">
    <source>
        <dbReference type="ARBA" id="ARBA00005697"/>
    </source>
</evidence>
<keyword evidence="6 7" id="KW-0472">Membrane</keyword>
<dbReference type="GO" id="GO:0005886">
    <property type="term" value="C:plasma membrane"/>
    <property type="evidence" value="ECO:0007669"/>
    <property type="project" value="TreeGrafter"/>
</dbReference>
<dbReference type="STRING" id="1236976.JCM16418_757"/>
<evidence type="ECO:0000313" key="9">
    <source>
        <dbReference type="Proteomes" id="UP000019364"/>
    </source>
</evidence>
<name>W7YQB5_9BACL</name>
<evidence type="ECO:0000256" key="7">
    <source>
        <dbReference type="SAM" id="Phobius"/>
    </source>
</evidence>
<protein>
    <submittedName>
        <fullName evidence="8">Guanine-hypoxanthine permease</fullName>
    </submittedName>
</protein>
<dbReference type="EMBL" id="BAVZ01000002">
    <property type="protein sequence ID" value="GAF06776.1"/>
    <property type="molecule type" value="Genomic_DNA"/>
</dbReference>
<evidence type="ECO:0000313" key="8">
    <source>
        <dbReference type="EMBL" id="GAF06776.1"/>
    </source>
</evidence>
<dbReference type="InterPro" id="IPR045018">
    <property type="entry name" value="Azg-like"/>
</dbReference>
<comment type="similarity">
    <text evidence="2">Belongs to the nucleobase:cation symporter-2 (NCS2) (TC 2.A.40) family. Azg-like subfamily.</text>
</comment>
<dbReference type="eggNOG" id="COG2252">
    <property type="taxonomic scope" value="Bacteria"/>
</dbReference>
<reference evidence="8 9" key="1">
    <citation type="journal article" date="2014" name="Genome Announc.">
        <title>Draft Genome Sequence of Paenibacillus pini JCM 16418T, Isolated from the Rhizosphere of Pine Tree.</title>
        <authorList>
            <person name="Yuki M."/>
            <person name="Oshima K."/>
            <person name="Suda W."/>
            <person name="Oshida Y."/>
            <person name="Kitamura K."/>
            <person name="Iida Y."/>
            <person name="Hattori M."/>
            <person name="Ohkuma M."/>
        </authorList>
    </citation>
    <scope>NUCLEOTIDE SEQUENCE [LARGE SCALE GENOMIC DNA]</scope>
    <source>
        <strain evidence="8 9">JCM 16418</strain>
    </source>
</reference>
<evidence type="ECO:0000256" key="4">
    <source>
        <dbReference type="ARBA" id="ARBA00022692"/>
    </source>
</evidence>
<sequence>MVQWDIRYVGGYEVKSGFWHKSLGIRPEDNWKKEWIAGAVSYFSVVYIVMVNATILHDAGMPLKAGMVATLLTSLVGCLLMAFGGKSPIVVVPGMGINAFFTYTLVHSMKLTWQEALTVVAITGLLFAIVAFTSLYKIISEAIPQNLQHGITVGIGLFLTFIGLQKSGIVIAHQTTFVTIGHFSDPAVIVACVTLLLALVLFIRGVQGGLLISILVGTGLAYILGAAQPVEQMQSGQTFKEYGQVFAHLSWSGLGNLVFWIAVFLLLLIVVFENIGLIASQTSMIGRPENFKGSLRALSITNIFAGIFGSSPVVAAAETTAGIAAGGRTGLSSLVSAILFGATFFFIPLLTYIPDSAIAPILIVIGGLMVQNIKEMDFEDLTEAFPAFLIMVMIPFTYSIVDGMAFGFITYPVVKLAKGKGKDVSPVLYGIAILFVANFVLHAFL</sequence>
<evidence type="ECO:0000256" key="6">
    <source>
        <dbReference type="ARBA" id="ARBA00023136"/>
    </source>
</evidence>
<dbReference type="PANTHER" id="PTHR43337">
    <property type="entry name" value="XANTHINE/URACIL PERMEASE C887.17-RELATED"/>
    <property type="match status" value="1"/>
</dbReference>
<dbReference type="Proteomes" id="UP000019364">
    <property type="component" value="Unassembled WGS sequence"/>
</dbReference>
<dbReference type="AlphaFoldDB" id="W7YQB5"/>
<feature type="transmembrane region" description="Helical" evidence="7">
    <location>
        <begin position="35"/>
        <end position="55"/>
    </location>
</feature>
<evidence type="ECO:0000256" key="5">
    <source>
        <dbReference type="ARBA" id="ARBA00022989"/>
    </source>
</evidence>
<dbReference type="InterPro" id="IPR006043">
    <property type="entry name" value="NCS2"/>
</dbReference>
<evidence type="ECO:0000256" key="3">
    <source>
        <dbReference type="ARBA" id="ARBA00022448"/>
    </source>
</evidence>
<feature type="transmembrane region" description="Helical" evidence="7">
    <location>
        <begin position="183"/>
        <end position="203"/>
    </location>
</feature>
<accession>W7YQB5</accession>
<feature type="transmembrane region" description="Helical" evidence="7">
    <location>
        <begin position="257"/>
        <end position="279"/>
    </location>
</feature>
<evidence type="ECO:0000256" key="1">
    <source>
        <dbReference type="ARBA" id="ARBA00004141"/>
    </source>
</evidence>
<feature type="transmembrane region" description="Helical" evidence="7">
    <location>
        <begin position="118"/>
        <end position="139"/>
    </location>
</feature>
<comment type="subcellular location">
    <subcellularLocation>
        <location evidence="1">Membrane</location>
        <topology evidence="1">Multi-pass membrane protein</topology>
    </subcellularLocation>
</comment>
<feature type="transmembrane region" description="Helical" evidence="7">
    <location>
        <begin position="89"/>
        <end position="106"/>
    </location>
</feature>
<feature type="transmembrane region" description="Helical" evidence="7">
    <location>
        <begin position="61"/>
        <end position="82"/>
    </location>
</feature>
<proteinExistence type="inferred from homology"/>
<dbReference type="Pfam" id="PF00860">
    <property type="entry name" value="Xan_ur_permease"/>
    <property type="match status" value="1"/>
</dbReference>
<keyword evidence="3" id="KW-0813">Transport</keyword>
<keyword evidence="5 7" id="KW-1133">Transmembrane helix</keyword>
<feature type="transmembrane region" description="Helical" evidence="7">
    <location>
        <begin position="385"/>
        <end position="414"/>
    </location>
</feature>
<keyword evidence="4 7" id="KW-0812">Transmembrane</keyword>